<comment type="caution">
    <text evidence="2">The sequence shown here is derived from an EMBL/GenBank/DDBJ whole genome shotgun (WGS) entry which is preliminary data.</text>
</comment>
<dbReference type="Proteomes" id="UP001144323">
    <property type="component" value="Unassembled WGS sequence"/>
</dbReference>
<reference evidence="2" key="1">
    <citation type="journal article" date="2023" name="Int. J. Syst. Evol. Microbiol.">
        <title>Methylocystis iwaonis sp. nov., a type II methane-oxidizing bacterium from surface soil of a rice paddy field in Japan, and emended description of the genus Methylocystis (ex Whittenbury et al. 1970) Bowman et al. 1993.</title>
        <authorList>
            <person name="Kaise H."/>
            <person name="Sawadogo J.B."/>
            <person name="Alam M.S."/>
            <person name="Ueno C."/>
            <person name="Dianou D."/>
            <person name="Shinjo R."/>
            <person name="Asakawa S."/>
        </authorList>
    </citation>
    <scope>NUCLEOTIDE SEQUENCE</scope>
    <source>
        <strain evidence="2">LMG27198</strain>
    </source>
</reference>
<dbReference type="InterPro" id="IPR019027">
    <property type="entry name" value="Pilus_biogenesis_CpaD-related"/>
</dbReference>
<dbReference type="NCBIfam" id="TIGR02522">
    <property type="entry name" value="pilus_cpaD"/>
    <property type="match status" value="1"/>
</dbReference>
<protein>
    <submittedName>
        <fullName evidence="2">Pilus assembly protein CpaD</fullName>
    </submittedName>
</protein>
<dbReference type="EMBL" id="BSEC01000001">
    <property type="protein sequence ID" value="GLI93739.1"/>
    <property type="molecule type" value="Genomic_DNA"/>
</dbReference>
<dbReference type="RefSeq" id="WP_281803730.1">
    <property type="nucleotide sequence ID" value="NZ_BSEC01000001.1"/>
</dbReference>
<keyword evidence="3" id="KW-1185">Reference proteome</keyword>
<dbReference type="InterPro" id="IPR013361">
    <property type="entry name" value="Pilus_CpaD"/>
</dbReference>
<feature type="signal peptide" evidence="1">
    <location>
        <begin position="1"/>
        <end position="33"/>
    </location>
</feature>
<sequence>MSICTSKAADARSLARLGSVCALLVAAPLGGCAGPHVLPPPATPYDYRDRHPVVLTEAPQVMDLLPSSVNGQLDGPTVGRIREFVTRYREFGHGRITLLVPVGSESAKFAASQAPAVRRALAAAGVNGNITVGDYQVTDPRLAAPLRLSFEALKAKVANRCGEWPRDLASGASLAGWQNESYWNFGCAEQSTFAAQIADPRDLLGPRGKTSSDIEMRMRAIERLRTGQDPSTTWIIKNTSISSVGGD</sequence>
<keyword evidence="1" id="KW-0732">Signal</keyword>
<evidence type="ECO:0000313" key="2">
    <source>
        <dbReference type="EMBL" id="GLI93739.1"/>
    </source>
</evidence>
<feature type="chain" id="PRO_5040928716" evidence="1">
    <location>
        <begin position="34"/>
        <end position="247"/>
    </location>
</feature>
<name>A0A9W6GVP2_9HYPH</name>
<gene>
    <name evidence="2" type="primary">cpaD</name>
    <name evidence="2" type="ORF">LMG27198_27310</name>
</gene>
<dbReference type="Pfam" id="PF09476">
    <property type="entry name" value="Pilus_CpaD"/>
    <property type="match status" value="1"/>
</dbReference>
<organism evidence="2 3">
    <name type="scientific">Methylocystis echinoides</name>
    <dbReference type="NCBI Taxonomy" id="29468"/>
    <lineage>
        <taxon>Bacteria</taxon>
        <taxon>Pseudomonadati</taxon>
        <taxon>Pseudomonadota</taxon>
        <taxon>Alphaproteobacteria</taxon>
        <taxon>Hyphomicrobiales</taxon>
        <taxon>Methylocystaceae</taxon>
        <taxon>Methylocystis</taxon>
    </lineage>
</organism>
<evidence type="ECO:0000256" key="1">
    <source>
        <dbReference type="SAM" id="SignalP"/>
    </source>
</evidence>
<dbReference type="AlphaFoldDB" id="A0A9W6GVP2"/>
<evidence type="ECO:0000313" key="3">
    <source>
        <dbReference type="Proteomes" id="UP001144323"/>
    </source>
</evidence>
<proteinExistence type="predicted"/>
<accession>A0A9W6GVP2</accession>